<evidence type="ECO:0000313" key="3">
    <source>
        <dbReference type="EMBL" id="WXA95316.1"/>
    </source>
</evidence>
<feature type="signal peptide" evidence="2">
    <location>
        <begin position="1"/>
        <end position="26"/>
    </location>
</feature>
<accession>A0ABZ2KG11</accession>
<feature type="compositionally biased region" description="Low complexity" evidence="1">
    <location>
        <begin position="40"/>
        <end position="55"/>
    </location>
</feature>
<dbReference type="EMBL" id="CP089982">
    <property type="protein sequence ID" value="WXA95316.1"/>
    <property type="molecule type" value="Genomic_DNA"/>
</dbReference>
<evidence type="ECO:0008006" key="5">
    <source>
        <dbReference type="Google" id="ProtNLM"/>
    </source>
</evidence>
<proteinExistence type="predicted"/>
<feature type="region of interest" description="Disordered" evidence="1">
    <location>
        <begin position="31"/>
        <end position="55"/>
    </location>
</feature>
<protein>
    <recommendedName>
        <fullName evidence="5">Secreted protein</fullName>
    </recommendedName>
</protein>
<dbReference type="Proteomes" id="UP001379533">
    <property type="component" value="Chromosome"/>
</dbReference>
<name>A0ABZ2KG11_9BACT</name>
<dbReference type="RefSeq" id="WP_394845923.1">
    <property type="nucleotide sequence ID" value="NZ_CP089982.1"/>
</dbReference>
<dbReference type="PROSITE" id="PS51257">
    <property type="entry name" value="PROKAR_LIPOPROTEIN"/>
    <property type="match status" value="1"/>
</dbReference>
<keyword evidence="2" id="KW-0732">Signal</keyword>
<feature type="chain" id="PRO_5047314637" description="Secreted protein" evidence="2">
    <location>
        <begin position="27"/>
        <end position="91"/>
    </location>
</feature>
<gene>
    <name evidence="3" type="ORF">LZC95_00485</name>
</gene>
<reference evidence="3 4" key="1">
    <citation type="submission" date="2021-12" db="EMBL/GenBank/DDBJ databases">
        <title>Discovery of the Pendulisporaceae a myxobacterial family with distinct sporulation behavior and unique specialized metabolism.</title>
        <authorList>
            <person name="Garcia R."/>
            <person name="Popoff A."/>
            <person name="Bader C.D."/>
            <person name="Loehr J."/>
            <person name="Walesch S."/>
            <person name="Walt C."/>
            <person name="Boldt J."/>
            <person name="Bunk B."/>
            <person name="Haeckl F.J.F.P.J."/>
            <person name="Gunesch A.P."/>
            <person name="Birkelbach J."/>
            <person name="Nuebel U."/>
            <person name="Pietschmann T."/>
            <person name="Bach T."/>
            <person name="Mueller R."/>
        </authorList>
    </citation>
    <scope>NUCLEOTIDE SEQUENCE [LARGE SCALE GENOMIC DNA]</scope>
    <source>
        <strain evidence="3 4">MSr12523</strain>
    </source>
</reference>
<evidence type="ECO:0000313" key="4">
    <source>
        <dbReference type="Proteomes" id="UP001379533"/>
    </source>
</evidence>
<evidence type="ECO:0000256" key="1">
    <source>
        <dbReference type="SAM" id="MobiDB-lite"/>
    </source>
</evidence>
<organism evidence="3 4">
    <name type="scientific">Pendulispora brunnea</name>
    <dbReference type="NCBI Taxonomy" id="2905690"/>
    <lineage>
        <taxon>Bacteria</taxon>
        <taxon>Pseudomonadati</taxon>
        <taxon>Myxococcota</taxon>
        <taxon>Myxococcia</taxon>
        <taxon>Myxococcales</taxon>
        <taxon>Sorangiineae</taxon>
        <taxon>Pendulisporaceae</taxon>
        <taxon>Pendulispora</taxon>
    </lineage>
</organism>
<evidence type="ECO:0000256" key="2">
    <source>
        <dbReference type="SAM" id="SignalP"/>
    </source>
</evidence>
<keyword evidence="4" id="KW-1185">Reference proteome</keyword>
<sequence>MHRKRIGSWAVCYVVLILGVVAGCSATEEDAAPLDGTEQSPSSAPSDVSPAAPAKPAACWNECRGPNCEFCRSCCWSDCCGGHCDPWYRCG</sequence>